<feature type="region of interest" description="Disordered" evidence="1">
    <location>
        <begin position="39"/>
        <end position="87"/>
    </location>
</feature>
<reference evidence="2" key="3">
    <citation type="submission" date="2025-08" db="UniProtKB">
        <authorList>
            <consortium name="Ensembl"/>
        </authorList>
    </citation>
    <scope>IDENTIFICATION</scope>
    <source>
        <strain evidence="2">C57BL/6J</strain>
    </source>
</reference>
<gene>
    <name evidence="2 3" type="primary">Qser1</name>
</gene>
<dbReference type="Bgee" id="ENSMUSG00000074994">
    <property type="expression patterns" value="Expressed in external carotid artery and 249 other cell types or tissues"/>
</dbReference>
<proteinExistence type="predicted"/>
<dbReference type="PANTHER" id="PTHR14709:SF2">
    <property type="entry name" value="GLUTAMINE AND SERINE-RICH PROTEIN 1"/>
    <property type="match status" value="1"/>
</dbReference>
<dbReference type="Ensembl" id="ENSMUST00000238887.2">
    <property type="protein sequence ID" value="ENSMUSP00000159098.2"/>
    <property type="gene ID" value="ENSMUSG00000074994.7"/>
</dbReference>
<dbReference type="ExpressionAtlas" id="A0A5F8MPS4">
    <property type="expression patterns" value="baseline and differential"/>
</dbReference>
<protein>
    <submittedName>
        <fullName evidence="2">Glutamine and serine rich 1</fullName>
    </submittedName>
</protein>
<evidence type="ECO:0000313" key="3">
    <source>
        <dbReference type="MGI" id="MGI:2138986"/>
    </source>
</evidence>
<feature type="region of interest" description="Disordered" evidence="1">
    <location>
        <begin position="1"/>
        <end position="27"/>
    </location>
</feature>
<dbReference type="Proteomes" id="UP000000589">
    <property type="component" value="Chromosome 2"/>
</dbReference>
<reference evidence="2" key="4">
    <citation type="submission" date="2025-09" db="UniProtKB">
        <authorList>
            <consortium name="Ensembl"/>
        </authorList>
    </citation>
    <scope>IDENTIFICATION</scope>
    <source>
        <strain evidence="2">C57BL/6J</strain>
    </source>
</reference>
<dbReference type="AGR" id="MGI:2138986"/>
<keyword evidence="4" id="KW-1185">Reference proteome</keyword>
<evidence type="ECO:0000313" key="2">
    <source>
        <dbReference type="Ensembl" id="ENSMUSP00000159098.2"/>
    </source>
</evidence>
<dbReference type="PANTHER" id="PTHR14709">
    <property type="entry name" value="GLUTAMINE AND SERINE-RICH PROTEIN 1-RELATED"/>
    <property type="match status" value="1"/>
</dbReference>
<accession>A0A5F8MPS4</accession>
<organism evidence="2 4">
    <name type="scientific">Mus musculus</name>
    <name type="common">Mouse</name>
    <dbReference type="NCBI Taxonomy" id="10090"/>
    <lineage>
        <taxon>Eukaryota</taxon>
        <taxon>Metazoa</taxon>
        <taxon>Chordata</taxon>
        <taxon>Craniata</taxon>
        <taxon>Vertebrata</taxon>
        <taxon>Euteleostomi</taxon>
        <taxon>Mammalia</taxon>
        <taxon>Eutheria</taxon>
        <taxon>Euarchontoglires</taxon>
        <taxon>Glires</taxon>
        <taxon>Rodentia</taxon>
        <taxon>Myomorpha</taxon>
        <taxon>Muroidea</taxon>
        <taxon>Muridae</taxon>
        <taxon>Murinae</taxon>
        <taxon>Mus</taxon>
        <taxon>Mus</taxon>
    </lineage>
</organism>
<evidence type="ECO:0000313" key="4">
    <source>
        <dbReference type="Proteomes" id="UP000000589"/>
    </source>
</evidence>
<feature type="compositionally biased region" description="Polar residues" evidence="1">
    <location>
        <begin position="60"/>
        <end position="77"/>
    </location>
</feature>
<evidence type="ECO:0000256" key="1">
    <source>
        <dbReference type="SAM" id="MobiDB-lite"/>
    </source>
</evidence>
<feature type="compositionally biased region" description="Low complexity" evidence="1">
    <location>
        <begin position="39"/>
        <end position="53"/>
    </location>
</feature>
<dbReference type="GeneTree" id="ENSGT00440000037417"/>
<dbReference type="VEuPathDB" id="HostDB:ENSMUSG00000074994"/>
<dbReference type="AlphaFoldDB" id="A0A5F8MPS4"/>
<dbReference type="Antibodypedia" id="1555">
    <property type="antibodies" value="69 antibodies from 20 providers"/>
</dbReference>
<dbReference type="MGI" id="MGI:2138986">
    <property type="gene designation" value="Qser1"/>
</dbReference>
<sequence>MDAHYAPAGFAEPPAPPASAATQPAAPAWAYEARVPAAASSPSCSGSSPSLKASYEDGHPSQSESDVLQRQTFTASHQLPGYATTPQATGLLGTLDIKASNANANTKDSSMVNFLSFV</sequence>
<dbReference type="InterPro" id="IPR052466">
    <property type="entry name" value="DNA_MethProtect_Complex"/>
</dbReference>
<reference evidence="2 4" key="1">
    <citation type="journal article" date="2009" name="PLoS Biol.">
        <title>Lineage-specific biology revealed by a finished genome assembly of the mouse.</title>
        <authorList>
            <consortium name="Mouse Genome Sequencing Consortium"/>
            <person name="Church D.M."/>
            <person name="Goodstadt L."/>
            <person name="Hillier L.W."/>
            <person name="Zody M.C."/>
            <person name="Goldstein S."/>
            <person name="She X."/>
            <person name="Bult C.J."/>
            <person name="Agarwala R."/>
            <person name="Cherry J.L."/>
            <person name="DiCuccio M."/>
            <person name="Hlavina W."/>
            <person name="Kapustin Y."/>
            <person name="Meric P."/>
            <person name="Maglott D."/>
            <person name="Birtle Z."/>
            <person name="Marques A.C."/>
            <person name="Graves T."/>
            <person name="Zhou S."/>
            <person name="Teague B."/>
            <person name="Potamousis K."/>
            <person name="Churas C."/>
            <person name="Place M."/>
            <person name="Herschleb J."/>
            <person name="Runnheim R."/>
            <person name="Forrest D."/>
            <person name="Amos-Landgraf J."/>
            <person name="Schwartz D.C."/>
            <person name="Cheng Z."/>
            <person name="Lindblad-Toh K."/>
            <person name="Eichler E.E."/>
            <person name="Ponting C.P."/>
        </authorList>
    </citation>
    <scope>NUCLEOTIDE SEQUENCE [LARGE SCALE GENOMIC DNA]</scope>
    <source>
        <strain evidence="2 4">C57BL/6J</strain>
    </source>
</reference>
<reference evidence="2 4" key="2">
    <citation type="journal article" date="2011" name="PLoS Biol.">
        <title>Modernizing reference genome assemblies.</title>
        <authorList>
            <person name="Church D.M."/>
            <person name="Schneider V.A."/>
            <person name="Graves T."/>
            <person name="Auger K."/>
            <person name="Cunningham F."/>
            <person name="Bouk N."/>
            <person name="Chen H.C."/>
            <person name="Agarwala R."/>
            <person name="McLaren W.M."/>
            <person name="Ritchie G.R."/>
            <person name="Albracht D."/>
            <person name="Kremitzki M."/>
            <person name="Rock S."/>
            <person name="Kotkiewicz H."/>
            <person name="Kremitzki C."/>
            <person name="Wollam A."/>
            <person name="Trani L."/>
            <person name="Fulton L."/>
            <person name="Fulton R."/>
            <person name="Matthews L."/>
            <person name="Whitehead S."/>
            <person name="Chow W."/>
            <person name="Torrance J."/>
            <person name="Dunn M."/>
            <person name="Harden G."/>
            <person name="Threadgold G."/>
            <person name="Wood J."/>
            <person name="Collins J."/>
            <person name="Heath P."/>
            <person name="Griffiths G."/>
            <person name="Pelan S."/>
            <person name="Grafham D."/>
            <person name="Eichler E.E."/>
            <person name="Weinstock G."/>
            <person name="Mardis E.R."/>
            <person name="Wilson R.K."/>
            <person name="Howe K."/>
            <person name="Flicek P."/>
            <person name="Hubbard T."/>
        </authorList>
    </citation>
    <scope>NUCLEOTIDE SEQUENCE [LARGE SCALE GENOMIC DNA]</scope>
    <source>
        <strain evidence="2 4">C57BL/6J</strain>
    </source>
</reference>
<name>A0A5F8MPS4_MOUSE</name>